<dbReference type="Proteomes" id="UP000198640">
    <property type="component" value="Unassembled WGS sequence"/>
</dbReference>
<gene>
    <name evidence="3" type="ORF">SAMN05421881_106111</name>
</gene>
<accession>A0A1H3MJK5</accession>
<dbReference type="Pfam" id="PF09335">
    <property type="entry name" value="VTT_dom"/>
    <property type="match status" value="1"/>
</dbReference>
<dbReference type="PANTHER" id="PTHR42709:SF11">
    <property type="entry name" value="DEDA FAMILY PROTEIN"/>
    <property type="match status" value="1"/>
</dbReference>
<evidence type="ECO:0000313" key="3">
    <source>
        <dbReference type="EMBL" id="SDY76820.1"/>
    </source>
</evidence>
<dbReference type="InterPro" id="IPR032816">
    <property type="entry name" value="VTT_dom"/>
</dbReference>
<dbReference type="PANTHER" id="PTHR42709">
    <property type="entry name" value="ALKALINE PHOSPHATASE LIKE PROTEIN"/>
    <property type="match status" value="1"/>
</dbReference>
<dbReference type="EMBL" id="FNOY01000061">
    <property type="protein sequence ID" value="SDY76820.1"/>
    <property type="molecule type" value="Genomic_DNA"/>
</dbReference>
<dbReference type="GO" id="GO:0005886">
    <property type="term" value="C:plasma membrane"/>
    <property type="evidence" value="ECO:0007669"/>
    <property type="project" value="TreeGrafter"/>
</dbReference>
<protein>
    <submittedName>
        <fullName evidence="3">Membrane protein YqaA, SNARE-associated domain</fullName>
    </submittedName>
</protein>
<sequence length="186" mass="21084">MIGDNLIKAVIAVVVFILATSALGYWLEDELTMATTWVVNKIGFFGLGLILLVTDTLVTPFPPDILLLVIAKSPLAEQWQSYVLILGMISCLAGMLGWGIGRWLGRFEFVKRTFGDFKAEHREFIRRYGFWAVVIGSITPFPFSVTCWTAGMLELRWITVLAAAISFRIPRFFFYYWLITSAGNWI</sequence>
<dbReference type="InterPro" id="IPR051311">
    <property type="entry name" value="DedA_domain"/>
</dbReference>
<feature type="transmembrane region" description="Helical" evidence="1">
    <location>
        <begin position="128"/>
        <end position="151"/>
    </location>
</feature>
<feature type="transmembrane region" description="Helical" evidence="1">
    <location>
        <begin position="157"/>
        <end position="178"/>
    </location>
</feature>
<dbReference type="AlphaFoldDB" id="A0A1H3MJK5"/>
<dbReference type="OrthoDB" id="8549942at2"/>
<organism evidence="3 4">
    <name type="scientific">Nitrosomonas halophila</name>
    <dbReference type="NCBI Taxonomy" id="44576"/>
    <lineage>
        <taxon>Bacteria</taxon>
        <taxon>Pseudomonadati</taxon>
        <taxon>Pseudomonadota</taxon>
        <taxon>Betaproteobacteria</taxon>
        <taxon>Nitrosomonadales</taxon>
        <taxon>Nitrosomonadaceae</taxon>
        <taxon>Nitrosomonas</taxon>
    </lineage>
</organism>
<evidence type="ECO:0000259" key="2">
    <source>
        <dbReference type="Pfam" id="PF09335"/>
    </source>
</evidence>
<evidence type="ECO:0000313" key="4">
    <source>
        <dbReference type="Proteomes" id="UP000198640"/>
    </source>
</evidence>
<evidence type="ECO:0000256" key="1">
    <source>
        <dbReference type="SAM" id="Phobius"/>
    </source>
</evidence>
<reference evidence="3 4" key="1">
    <citation type="submission" date="2016-10" db="EMBL/GenBank/DDBJ databases">
        <authorList>
            <person name="de Groot N.N."/>
        </authorList>
    </citation>
    <scope>NUCLEOTIDE SEQUENCE [LARGE SCALE GENOMIC DNA]</scope>
    <source>
        <strain evidence="3 4">Nm1</strain>
    </source>
</reference>
<proteinExistence type="predicted"/>
<feature type="transmembrane region" description="Helical" evidence="1">
    <location>
        <begin position="79"/>
        <end position="101"/>
    </location>
</feature>
<feature type="transmembrane region" description="Helical" evidence="1">
    <location>
        <begin position="38"/>
        <end position="59"/>
    </location>
</feature>
<feature type="domain" description="VTT" evidence="2">
    <location>
        <begin position="82"/>
        <end position="178"/>
    </location>
</feature>
<keyword evidence="1" id="KW-1133">Transmembrane helix</keyword>
<keyword evidence="1" id="KW-0812">Transmembrane</keyword>
<dbReference type="RefSeq" id="WP_090415375.1">
    <property type="nucleotide sequence ID" value="NZ_FNOY01000061.1"/>
</dbReference>
<name>A0A1H3MJK5_9PROT</name>
<keyword evidence="1" id="KW-0472">Membrane</keyword>
<feature type="transmembrane region" description="Helical" evidence="1">
    <location>
        <begin position="6"/>
        <end position="26"/>
    </location>
</feature>
<keyword evidence="4" id="KW-1185">Reference proteome</keyword>